<keyword evidence="1" id="KW-1133">Transmembrane helix</keyword>
<evidence type="ECO:0000313" key="2">
    <source>
        <dbReference type="EMBL" id="KAK6526490.1"/>
    </source>
</evidence>
<dbReference type="Proteomes" id="UP001365542">
    <property type="component" value="Unassembled WGS sequence"/>
</dbReference>
<dbReference type="AlphaFoldDB" id="A0AAV9WUN7"/>
<proteinExistence type="predicted"/>
<organism evidence="2 3">
    <name type="scientific">Orbilia ellipsospora</name>
    <dbReference type="NCBI Taxonomy" id="2528407"/>
    <lineage>
        <taxon>Eukaryota</taxon>
        <taxon>Fungi</taxon>
        <taxon>Dikarya</taxon>
        <taxon>Ascomycota</taxon>
        <taxon>Pezizomycotina</taxon>
        <taxon>Orbiliomycetes</taxon>
        <taxon>Orbiliales</taxon>
        <taxon>Orbiliaceae</taxon>
        <taxon>Orbilia</taxon>
    </lineage>
</organism>
<evidence type="ECO:0008006" key="4">
    <source>
        <dbReference type="Google" id="ProtNLM"/>
    </source>
</evidence>
<dbReference type="InterPro" id="IPR036259">
    <property type="entry name" value="MFS_trans_sf"/>
</dbReference>
<dbReference type="EMBL" id="JAVHJO010000016">
    <property type="protein sequence ID" value="KAK6526490.1"/>
    <property type="molecule type" value="Genomic_DNA"/>
</dbReference>
<protein>
    <recommendedName>
        <fullName evidence="4">Major facilitator superfamily (MFS) profile domain-containing protein</fullName>
    </recommendedName>
</protein>
<feature type="transmembrane region" description="Helical" evidence="1">
    <location>
        <begin position="67"/>
        <end position="90"/>
    </location>
</feature>
<sequence>MTFFANAVFASYWTTLTALLSSSIYNWSSMNIGLFALIGIAPLAFVPPYSRMVIDRFVPNFSVAVGLIYAIAGVVIGTFTGIFSIAGLVIQAIGIDFGVQTASIAYRAATHGAAPEARNRSNVAYTVSAFAGQLMGTSVGNHLYSKGGWVRSGDANIGFLCAALIITLLRGPWETSWIGWTGGFAIRRKDLSATNRMTNNRDTETDNRV</sequence>
<comment type="caution">
    <text evidence="2">The sequence shown here is derived from an EMBL/GenBank/DDBJ whole genome shotgun (WGS) entry which is preliminary data.</text>
</comment>
<evidence type="ECO:0000256" key="1">
    <source>
        <dbReference type="SAM" id="Phobius"/>
    </source>
</evidence>
<dbReference type="PANTHER" id="PTHR42910">
    <property type="entry name" value="TRANSPORTER SCO4007-RELATED"/>
    <property type="match status" value="1"/>
</dbReference>
<evidence type="ECO:0000313" key="3">
    <source>
        <dbReference type="Proteomes" id="UP001365542"/>
    </source>
</evidence>
<dbReference type="SUPFAM" id="SSF103473">
    <property type="entry name" value="MFS general substrate transporter"/>
    <property type="match status" value="1"/>
</dbReference>
<dbReference type="Gene3D" id="1.20.1250.20">
    <property type="entry name" value="MFS general substrate transporter like domains"/>
    <property type="match status" value="1"/>
</dbReference>
<name>A0AAV9WUN7_9PEZI</name>
<feature type="transmembrane region" description="Helical" evidence="1">
    <location>
        <begin position="24"/>
        <end position="46"/>
    </location>
</feature>
<dbReference type="PANTHER" id="PTHR42910:SF1">
    <property type="entry name" value="MAJOR FACILITATOR SUPERFAMILY (MFS) PROFILE DOMAIN-CONTAINING PROTEIN"/>
    <property type="match status" value="1"/>
</dbReference>
<gene>
    <name evidence="2" type="ORF">TWF694_005074</name>
</gene>
<accession>A0AAV9WUN7</accession>
<keyword evidence="1" id="KW-0472">Membrane</keyword>
<keyword evidence="1" id="KW-0812">Transmembrane</keyword>
<keyword evidence="3" id="KW-1185">Reference proteome</keyword>
<reference evidence="2 3" key="1">
    <citation type="submission" date="2019-10" db="EMBL/GenBank/DDBJ databases">
        <authorList>
            <person name="Palmer J.M."/>
        </authorList>
    </citation>
    <scope>NUCLEOTIDE SEQUENCE [LARGE SCALE GENOMIC DNA]</scope>
    <source>
        <strain evidence="2 3">TWF694</strain>
    </source>
</reference>